<sequence>MSRCDCGTRCTCVITAGDGIAVDGNGSTSAPYVISTSGDGTVSCDEVRPCISSGPGLDYDPATGVMGARPSTDAGNTLAIGSDGGLLVPPGAATALQVNDTPSVDLSLAGDGSAGAPYQVSAAVRLDATPPGGGTNLLHSNADGLYVECADVRGCLSEGDGIDYDPATGVISARFSTDAGNAVSFGSDGGLMVTPGAVSCDDVRPCLSEGPGIDYDPATGTIAAKPSTAAGNTLTIGSDGGLLVPPGAATALQVNDTPSVDLSLAGDGSAGAPYQVSAAVRLDATPPGGGTNLLHSNADGLYVECADVRGCLSEGDGIDYDPATGTISARPSTDAGNTVTIGSDGGLLVPPGGGAAPATGCGLTGDGSAGAPLAAAVSAWPYPCDVNAEAGLVYCDDSGVLRGEPRARYDFQQQHIPSDFTNPTVPSGIDVVVLTRNFTITNPDPCRPARVMVEQEVDIDFFLPAGASAAGGIGTDEMQFFYNRSASTTNNIHQQSTKVYNMGTPLPPGGSATITMDVTMGRGTNGATYDRIQTFLRAFIFIL</sequence>
<gene>
    <name evidence="1" type="ORF">F5972_08045</name>
</gene>
<dbReference type="Proteomes" id="UP000327011">
    <property type="component" value="Unassembled WGS sequence"/>
</dbReference>
<dbReference type="EMBL" id="VYTZ01000003">
    <property type="protein sequence ID" value="KAA9379598.1"/>
    <property type="molecule type" value="Genomic_DNA"/>
</dbReference>
<organism evidence="1 2">
    <name type="scientific">Microbispora cellulosiformans</name>
    <dbReference type="NCBI Taxonomy" id="2614688"/>
    <lineage>
        <taxon>Bacteria</taxon>
        <taxon>Bacillati</taxon>
        <taxon>Actinomycetota</taxon>
        <taxon>Actinomycetes</taxon>
        <taxon>Streptosporangiales</taxon>
        <taxon>Streptosporangiaceae</taxon>
        <taxon>Microbispora</taxon>
    </lineage>
</organism>
<dbReference type="RefSeq" id="WP_150932758.1">
    <property type="nucleotide sequence ID" value="NZ_VYTZ01000003.1"/>
</dbReference>
<dbReference type="AlphaFoldDB" id="A0A5J5K730"/>
<reference evidence="1 2" key="1">
    <citation type="submission" date="2019-09" db="EMBL/GenBank/DDBJ databases">
        <title>Screening of Novel Bioactive Compounds from Soil-Associated.</title>
        <authorList>
            <person name="Gong X."/>
        </authorList>
    </citation>
    <scope>NUCLEOTIDE SEQUENCE [LARGE SCALE GENOMIC DNA]</scope>
    <source>
        <strain evidence="1 2">Gxj-6</strain>
    </source>
</reference>
<comment type="caution">
    <text evidence="1">The sequence shown here is derived from an EMBL/GenBank/DDBJ whole genome shotgun (WGS) entry which is preliminary data.</text>
</comment>
<keyword evidence="2" id="KW-1185">Reference proteome</keyword>
<protein>
    <submittedName>
        <fullName evidence="1">Uncharacterized protein</fullName>
    </submittedName>
</protein>
<evidence type="ECO:0000313" key="2">
    <source>
        <dbReference type="Proteomes" id="UP000327011"/>
    </source>
</evidence>
<proteinExistence type="predicted"/>
<name>A0A5J5K730_9ACTN</name>
<evidence type="ECO:0000313" key="1">
    <source>
        <dbReference type="EMBL" id="KAA9379598.1"/>
    </source>
</evidence>
<accession>A0A5J5K730</accession>